<dbReference type="RefSeq" id="WP_102365755.1">
    <property type="nucleotide sequence ID" value="NZ_CP020991.1"/>
</dbReference>
<dbReference type="Pfam" id="PF02410">
    <property type="entry name" value="RsfS"/>
    <property type="match status" value="1"/>
</dbReference>
<dbReference type="GO" id="GO:0017148">
    <property type="term" value="P:negative regulation of translation"/>
    <property type="evidence" value="ECO:0007669"/>
    <property type="project" value="UniProtKB-UniRule"/>
</dbReference>
<evidence type="ECO:0000256" key="1">
    <source>
        <dbReference type="ARBA" id="ARBA00010574"/>
    </source>
</evidence>
<dbReference type="InterPro" id="IPR043519">
    <property type="entry name" value="NT_sf"/>
</dbReference>
<organism evidence="3 4">
    <name type="scientific">Monoglobus pectinilyticus</name>
    <dbReference type="NCBI Taxonomy" id="1981510"/>
    <lineage>
        <taxon>Bacteria</taxon>
        <taxon>Bacillati</taxon>
        <taxon>Bacillota</taxon>
        <taxon>Clostridia</taxon>
        <taxon>Monoglobales</taxon>
        <taxon>Monoglobaceae</taxon>
        <taxon>Monoglobus</taxon>
    </lineage>
</organism>
<comment type="function">
    <text evidence="2">Functions as a ribosomal silencing factor. Interacts with ribosomal protein uL14 (rplN), blocking formation of intersubunit bridge B8. Prevents association of the 30S and 50S ribosomal subunits and the formation of functional ribosomes, thus repressing translation.</text>
</comment>
<dbReference type="InterPro" id="IPR004394">
    <property type="entry name" value="Iojap/RsfS/C7orf30"/>
</dbReference>
<evidence type="ECO:0000313" key="4">
    <source>
        <dbReference type="Proteomes" id="UP000235589"/>
    </source>
</evidence>
<sequence length="118" mass="13325">MASTNETVNKIVKILDGKKGRDIEVLNISELTTMTDYFIIVTGGSDTQVKALCDNVEEELEKEGLTPVNKEGYKTAQWILLAYDEVVVHIFLGETREFYGLERVWKDGIRVDVSDLLV</sequence>
<comment type="similarity">
    <text evidence="1 2">Belongs to the Iojap/RsfS family.</text>
</comment>
<reference evidence="3 4" key="1">
    <citation type="submission" date="2017-04" db="EMBL/GenBank/DDBJ databases">
        <title>Monoglobus pectinilyticus 14 draft genome.</title>
        <authorList>
            <person name="Kim C."/>
            <person name="Rosendale D.I."/>
            <person name="Kelly W.J."/>
            <person name="Tannock G.W."/>
            <person name="Patchett M.L."/>
            <person name="Jordens J.Z."/>
        </authorList>
    </citation>
    <scope>NUCLEOTIDE SEQUENCE [LARGE SCALE GENOMIC DNA]</scope>
    <source>
        <strain evidence="3 4">14</strain>
    </source>
</reference>
<protein>
    <recommendedName>
        <fullName evidence="2">Ribosomal silencing factor RsfS</fullName>
    </recommendedName>
</protein>
<keyword evidence="2" id="KW-0963">Cytoplasm</keyword>
<evidence type="ECO:0000313" key="3">
    <source>
        <dbReference type="EMBL" id="AUO19556.1"/>
    </source>
</evidence>
<dbReference type="OrthoDB" id="9793681at2"/>
<dbReference type="GO" id="GO:0042256">
    <property type="term" value="P:cytosolic ribosome assembly"/>
    <property type="evidence" value="ECO:0007669"/>
    <property type="project" value="UniProtKB-UniRule"/>
</dbReference>
<dbReference type="Proteomes" id="UP000235589">
    <property type="component" value="Chromosome"/>
</dbReference>
<keyword evidence="2" id="KW-0678">Repressor</keyword>
<keyword evidence="4" id="KW-1185">Reference proteome</keyword>
<dbReference type="SUPFAM" id="SSF81301">
    <property type="entry name" value="Nucleotidyltransferase"/>
    <property type="match status" value="1"/>
</dbReference>
<dbReference type="PANTHER" id="PTHR21043">
    <property type="entry name" value="IOJAP SUPERFAMILY ORTHOLOG"/>
    <property type="match status" value="1"/>
</dbReference>
<evidence type="ECO:0000256" key="2">
    <source>
        <dbReference type="HAMAP-Rule" id="MF_01477"/>
    </source>
</evidence>
<dbReference type="AlphaFoldDB" id="A0A2K9P2V0"/>
<dbReference type="GeneID" id="98062794"/>
<dbReference type="Gene3D" id="3.30.460.10">
    <property type="entry name" value="Beta Polymerase, domain 2"/>
    <property type="match status" value="1"/>
</dbReference>
<name>A0A2K9P2V0_9FIRM</name>
<comment type="subcellular location">
    <subcellularLocation>
        <location evidence="2">Cytoplasm</location>
    </subcellularLocation>
</comment>
<dbReference type="GO" id="GO:0005737">
    <property type="term" value="C:cytoplasm"/>
    <property type="evidence" value="ECO:0007669"/>
    <property type="project" value="UniProtKB-SubCell"/>
</dbReference>
<keyword evidence="2" id="KW-0810">Translation regulation</keyword>
<comment type="subunit">
    <text evidence="2">Interacts with ribosomal protein uL14 (rplN).</text>
</comment>
<dbReference type="NCBIfam" id="TIGR00090">
    <property type="entry name" value="rsfS_iojap_ybeB"/>
    <property type="match status" value="1"/>
</dbReference>
<dbReference type="GO" id="GO:0090071">
    <property type="term" value="P:negative regulation of ribosome biogenesis"/>
    <property type="evidence" value="ECO:0007669"/>
    <property type="project" value="UniProtKB-UniRule"/>
</dbReference>
<accession>A0A2K9P2V0</accession>
<dbReference type="PANTHER" id="PTHR21043:SF0">
    <property type="entry name" value="MITOCHONDRIAL ASSEMBLY OF RIBOSOMAL LARGE SUBUNIT PROTEIN 1"/>
    <property type="match status" value="1"/>
</dbReference>
<dbReference type="HAMAP" id="MF_01477">
    <property type="entry name" value="Iojap_RsfS"/>
    <property type="match status" value="1"/>
</dbReference>
<dbReference type="EMBL" id="CP020991">
    <property type="protein sequence ID" value="AUO19556.1"/>
    <property type="molecule type" value="Genomic_DNA"/>
</dbReference>
<dbReference type="KEGG" id="mpec:B9O19_01395"/>
<gene>
    <name evidence="2" type="primary">rsfS</name>
    <name evidence="3" type="ORF">B9O19_01395</name>
</gene>
<dbReference type="GO" id="GO:0043023">
    <property type="term" value="F:ribosomal large subunit binding"/>
    <property type="evidence" value="ECO:0007669"/>
    <property type="project" value="TreeGrafter"/>
</dbReference>
<proteinExistence type="inferred from homology"/>